<organism evidence="4 5">
    <name type="scientific">Serendipita indica (strain DSM 11827)</name>
    <name type="common">Root endophyte fungus</name>
    <name type="synonym">Piriformospora indica</name>
    <dbReference type="NCBI Taxonomy" id="1109443"/>
    <lineage>
        <taxon>Eukaryota</taxon>
        <taxon>Fungi</taxon>
        <taxon>Dikarya</taxon>
        <taxon>Basidiomycota</taxon>
        <taxon>Agaricomycotina</taxon>
        <taxon>Agaricomycetes</taxon>
        <taxon>Sebacinales</taxon>
        <taxon>Serendipitaceae</taxon>
        <taxon>Serendipita</taxon>
    </lineage>
</organism>
<proteinExistence type="inferred from homology"/>
<dbReference type="InParanoid" id="G4T874"/>
<dbReference type="GO" id="GO:0005737">
    <property type="term" value="C:cytoplasm"/>
    <property type="evidence" value="ECO:0007669"/>
    <property type="project" value="UniProtKB-ARBA"/>
</dbReference>
<dbReference type="eggNOG" id="KOG2815">
    <property type="taxonomic scope" value="Eukaryota"/>
</dbReference>
<dbReference type="PROSITE" id="PS00362">
    <property type="entry name" value="RIBOSOMAL_S15"/>
    <property type="match status" value="1"/>
</dbReference>
<comment type="similarity">
    <text evidence="1">Belongs to the universal ribosomal protein uS15 family.</text>
</comment>
<evidence type="ECO:0000313" key="5">
    <source>
        <dbReference type="Proteomes" id="UP000007148"/>
    </source>
</evidence>
<dbReference type="EMBL" id="CAFZ01000015">
    <property type="protein sequence ID" value="CCA67535.1"/>
    <property type="molecule type" value="Genomic_DNA"/>
</dbReference>
<dbReference type="STRING" id="1109443.G4T874"/>
<dbReference type="OrthoDB" id="441444at2759"/>
<accession>G4T874</accession>
<dbReference type="InterPro" id="IPR009068">
    <property type="entry name" value="uS15_NS1_RNA-bd_sf"/>
</dbReference>
<dbReference type="GO" id="GO:0005840">
    <property type="term" value="C:ribosome"/>
    <property type="evidence" value="ECO:0007669"/>
    <property type="project" value="UniProtKB-KW"/>
</dbReference>
<dbReference type="Pfam" id="PF00312">
    <property type="entry name" value="Ribosomal_S15"/>
    <property type="match status" value="1"/>
</dbReference>
<evidence type="ECO:0000313" key="4">
    <source>
        <dbReference type="EMBL" id="CCA67535.1"/>
    </source>
</evidence>
<reference evidence="4 5" key="1">
    <citation type="journal article" date="2011" name="PLoS Pathog.">
        <title>Endophytic Life Strategies Decoded by Genome and Transcriptome Analyses of the Mutualistic Root Symbiont Piriformospora indica.</title>
        <authorList>
            <person name="Zuccaro A."/>
            <person name="Lahrmann U."/>
            <person name="Guldener U."/>
            <person name="Langen G."/>
            <person name="Pfiffi S."/>
            <person name="Biedenkopf D."/>
            <person name="Wong P."/>
            <person name="Samans B."/>
            <person name="Grimm C."/>
            <person name="Basiewicz M."/>
            <person name="Murat C."/>
            <person name="Martin F."/>
            <person name="Kogel K.H."/>
        </authorList>
    </citation>
    <scope>NUCLEOTIDE SEQUENCE [LARGE SCALE GENOMIC DNA]</scope>
    <source>
        <strain evidence="4 5">DSM 11827</strain>
    </source>
</reference>
<dbReference type="AlphaFoldDB" id="G4T874"/>
<dbReference type="InterPro" id="IPR005290">
    <property type="entry name" value="Ribosomal_uS15_bac-type"/>
</dbReference>
<comment type="caution">
    <text evidence="4">The sequence shown here is derived from an EMBL/GenBank/DDBJ whole genome shotgun (WGS) entry which is preliminary data.</text>
</comment>
<dbReference type="GO" id="GO:0006412">
    <property type="term" value="P:translation"/>
    <property type="evidence" value="ECO:0007669"/>
    <property type="project" value="InterPro"/>
</dbReference>
<dbReference type="CDD" id="cd00353">
    <property type="entry name" value="Ribosomal_S15p_S13e"/>
    <property type="match status" value="1"/>
</dbReference>
<dbReference type="PANTHER" id="PTHR23321:SF26">
    <property type="entry name" value="SMALL RIBOSOMAL SUBUNIT PROTEIN US15M"/>
    <property type="match status" value="1"/>
</dbReference>
<dbReference type="SMART" id="SM01387">
    <property type="entry name" value="Ribosomal_S15"/>
    <property type="match status" value="1"/>
</dbReference>
<dbReference type="GO" id="GO:1990904">
    <property type="term" value="C:ribonucleoprotein complex"/>
    <property type="evidence" value="ECO:0007669"/>
    <property type="project" value="UniProtKB-KW"/>
</dbReference>
<dbReference type="Proteomes" id="UP000007148">
    <property type="component" value="Unassembled WGS sequence"/>
</dbReference>
<dbReference type="OMA" id="ITHAPGI"/>
<keyword evidence="5" id="KW-1185">Reference proteome</keyword>
<dbReference type="Gene3D" id="1.10.287.10">
    <property type="entry name" value="S15/NS1, RNA-binding"/>
    <property type="match status" value="1"/>
</dbReference>
<dbReference type="HAMAP" id="MF_01343_B">
    <property type="entry name" value="Ribosomal_uS15_B"/>
    <property type="match status" value="1"/>
</dbReference>
<sequence length="359" mass="40451">MFRASVSRRVLSPACSGRITSDVAIASTSCAATLAPLSASPNALRSLHSSSTVHESQRKRDSRLKKQYRQNLRSELQRQAEANKPHPALGYSPGNEHIWKNSLLYSVLVKESDLDNLPIPTATIEMEDEVVVPTHTDFLSGIQSDTPEPQKTGRVLPKLDSQKRPIVGDFELPQLMNFGIGETERKFLFDELPKVRVEGKLFAQSSSPGSFLPSRNSMNAEQIMQEEKSMQYWLGRILDLKNANAQGRAYENRQRIVAAFSYSGAMTDTGCAEVQAAILTERIHNLWNHIAVSRRDIHNRKNLMELIQARAKILRYLRRAQRARYEDLLPKIGVERGAVEGEIILTLQMFRDAFVPLTQ</sequence>
<gene>
    <name evidence="4" type="ORF">PIIN_01364</name>
</gene>
<keyword evidence="2 4" id="KW-0689">Ribosomal protein</keyword>
<dbReference type="SUPFAM" id="SSF47060">
    <property type="entry name" value="S15/NS1 RNA-binding domain"/>
    <property type="match status" value="1"/>
</dbReference>
<name>G4T874_SERID</name>
<dbReference type="InterPro" id="IPR000589">
    <property type="entry name" value="Ribosomal_uS15"/>
</dbReference>
<dbReference type="PANTHER" id="PTHR23321">
    <property type="entry name" value="RIBOSOMAL PROTEIN S15, BACTERIAL AND ORGANELLAR"/>
    <property type="match status" value="1"/>
</dbReference>
<dbReference type="GO" id="GO:0003735">
    <property type="term" value="F:structural constituent of ribosome"/>
    <property type="evidence" value="ECO:0007669"/>
    <property type="project" value="InterPro"/>
</dbReference>
<keyword evidence="3" id="KW-0687">Ribonucleoprotein</keyword>
<dbReference type="NCBIfam" id="TIGR00952">
    <property type="entry name" value="S15_bact"/>
    <property type="match status" value="1"/>
</dbReference>
<protein>
    <submittedName>
        <fullName evidence="4">Related to MRPS28-mitochondrial ribosomal protein, small subunit</fullName>
    </submittedName>
</protein>
<dbReference type="HOGENOM" id="CLU_063745_0_0_1"/>
<evidence type="ECO:0000256" key="2">
    <source>
        <dbReference type="ARBA" id="ARBA00022980"/>
    </source>
</evidence>
<evidence type="ECO:0000256" key="3">
    <source>
        <dbReference type="ARBA" id="ARBA00023274"/>
    </source>
</evidence>
<evidence type="ECO:0000256" key="1">
    <source>
        <dbReference type="ARBA" id="ARBA00008434"/>
    </source>
</evidence>